<dbReference type="Gene3D" id="3.60.15.10">
    <property type="entry name" value="Ribonuclease Z/Hydroxyacylglutathione hydrolase-like"/>
    <property type="match status" value="1"/>
</dbReference>
<organism evidence="1 2">
    <name type="scientific">Clostridium estertheticum subsp. estertheticum</name>
    <dbReference type="NCBI Taxonomy" id="1552"/>
    <lineage>
        <taxon>Bacteria</taxon>
        <taxon>Bacillati</taxon>
        <taxon>Bacillota</taxon>
        <taxon>Clostridia</taxon>
        <taxon>Eubacteriales</taxon>
        <taxon>Clostridiaceae</taxon>
        <taxon>Clostridium</taxon>
    </lineage>
</organism>
<evidence type="ECO:0000313" key="2">
    <source>
        <dbReference type="Proteomes" id="UP000182569"/>
    </source>
</evidence>
<dbReference type="AlphaFoldDB" id="A0A1J0GF22"/>
<dbReference type="PANTHER" id="PTHR42967">
    <property type="entry name" value="METAL DEPENDENT HYDROLASE"/>
    <property type="match status" value="1"/>
</dbReference>
<dbReference type="GO" id="GO:0016787">
    <property type="term" value="F:hydrolase activity"/>
    <property type="evidence" value="ECO:0007669"/>
    <property type="project" value="UniProtKB-KW"/>
</dbReference>
<proteinExistence type="predicted"/>
<keyword evidence="2" id="KW-1185">Reference proteome</keyword>
<dbReference type="GeneID" id="83591846"/>
<dbReference type="STRING" id="1552.A7L45_05195"/>
<name>A0A1J0GF22_9CLOT</name>
<sequence length="239" mass="28160">MKKAKIYYIYHSGFVVKTENHFLIFDYYKEPIENQNRVLLSPENIKEMKNVYVFSSHSHADHYNPKILEWEKYNDNIQYILSDDIKTDKDKSNYNFMGEGDEKVFQDIYVKAYGSTDIGISFLVKVDGLTIFHAGDLNWWHWKEDSLDEQTLAESLFKAHIEKIKEEKPIDIAFFPVDPRLCGDYYIGGEYFAKNIQPRVLIPMHFGDDVDITKQFVNRMNKINIKAALINYPGQEIIY</sequence>
<dbReference type="OrthoDB" id="36975at2"/>
<dbReference type="Pfam" id="PF13483">
    <property type="entry name" value="Lactamase_B_3"/>
    <property type="match status" value="1"/>
</dbReference>
<dbReference type="InterPro" id="IPR036866">
    <property type="entry name" value="RibonucZ/Hydroxyglut_hydro"/>
</dbReference>
<dbReference type="RefSeq" id="WP_071611795.1">
    <property type="nucleotide sequence ID" value="NZ_CP015756.1"/>
</dbReference>
<dbReference type="PANTHER" id="PTHR42967:SF1">
    <property type="entry name" value="MBL FOLD METALLO-HYDROLASE"/>
    <property type="match status" value="1"/>
</dbReference>
<reference evidence="2" key="1">
    <citation type="journal article" date="2016" name="Front. Microbiol.">
        <title>Complete Genome Sequence of Clostridium estertheticum DSM 8809, a Microbe Identified in Spoiled Vacuum Packed Beef.</title>
        <authorList>
            <person name="Yu Z."/>
            <person name="Gunn L."/>
            <person name="Brennan E."/>
            <person name="Reid R."/>
            <person name="Wall P.G."/>
            <person name="Gaora O.P."/>
            <person name="Hurley D."/>
            <person name="Bolton D."/>
            <person name="Fanning S."/>
        </authorList>
    </citation>
    <scope>NUCLEOTIDE SEQUENCE [LARGE SCALE GENOMIC DNA]</scope>
    <source>
        <strain evidence="2">DSM 8809</strain>
    </source>
</reference>
<dbReference type="EMBL" id="CP015756">
    <property type="protein sequence ID" value="APC39502.1"/>
    <property type="molecule type" value="Genomic_DNA"/>
</dbReference>
<keyword evidence="1" id="KW-0378">Hydrolase</keyword>
<dbReference type="SUPFAM" id="SSF56281">
    <property type="entry name" value="Metallo-hydrolase/oxidoreductase"/>
    <property type="match status" value="1"/>
</dbReference>
<protein>
    <submittedName>
        <fullName evidence="1">Hydrolase</fullName>
    </submittedName>
</protein>
<dbReference type="Proteomes" id="UP000182569">
    <property type="component" value="Chromosome"/>
</dbReference>
<dbReference type="KEGG" id="ceu:A7L45_05195"/>
<accession>A0A1J0GF22</accession>
<gene>
    <name evidence="1" type="ORF">A7L45_05195</name>
</gene>
<evidence type="ECO:0000313" key="1">
    <source>
        <dbReference type="EMBL" id="APC39502.1"/>
    </source>
</evidence>